<feature type="non-terminal residue" evidence="2">
    <location>
        <position position="1"/>
    </location>
</feature>
<evidence type="ECO:0000313" key="2">
    <source>
        <dbReference type="EMBL" id="PHJ19204.1"/>
    </source>
</evidence>
<proteinExistence type="predicted"/>
<keyword evidence="3" id="KW-1185">Reference proteome</keyword>
<organism evidence="2 3">
    <name type="scientific">Cystoisospora suis</name>
    <dbReference type="NCBI Taxonomy" id="483139"/>
    <lineage>
        <taxon>Eukaryota</taxon>
        <taxon>Sar</taxon>
        <taxon>Alveolata</taxon>
        <taxon>Apicomplexa</taxon>
        <taxon>Conoidasida</taxon>
        <taxon>Coccidia</taxon>
        <taxon>Eucoccidiorida</taxon>
        <taxon>Eimeriorina</taxon>
        <taxon>Sarcocystidae</taxon>
        <taxon>Cystoisospora</taxon>
    </lineage>
</organism>
<dbReference type="RefSeq" id="XP_067920906.1">
    <property type="nucleotide sequence ID" value="XM_068067122.1"/>
</dbReference>
<name>A0A2C6KS87_9APIC</name>
<dbReference type="EMBL" id="MIGC01003587">
    <property type="protein sequence ID" value="PHJ19204.1"/>
    <property type="molecule type" value="Genomic_DNA"/>
</dbReference>
<feature type="non-terminal residue" evidence="2">
    <location>
        <position position="79"/>
    </location>
</feature>
<protein>
    <submittedName>
        <fullName evidence="2">Uncharacterized protein</fullName>
    </submittedName>
</protein>
<sequence length="79" mass="9434">EVYIHQKAHPHQRDPHSCLDPNGSSDLVEEKMKTSEENSMQKNRRSSSYYRLQDIHLFQRQLFDLFLRKQLTFSISQLA</sequence>
<feature type="compositionally biased region" description="Basic residues" evidence="1">
    <location>
        <begin position="1"/>
        <end position="10"/>
    </location>
</feature>
<evidence type="ECO:0000313" key="3">
    <source>
        <dbReference type="Proteomes" id="UP000221165"/>
    </source>
</evidence>
<gene>
    <name evidence="2" type="ORF">CSUI_006972</name>
</gene>
<dbReference type="GeneID" id="94430333"/>
<comment type="caution">
    <text evidence="2">The sequence shown here is derived from an EMBL/GenBank/DDBJ whole genome shotgun (WGS) entry which is preliminary data.</text>
</comment>
<accession>A0A2C6KS87</accession>
<reference evidence="2 3" key="1">
    <citation type="journal article" date="2017" name="Int. J. Parasitol.">
        <title>The genome of the protozoan parasite Cystoisospora suis and a reverse vaccinology approach to identify vaccine candidates.</title>
        <authorList>
            <person name="Palmieri N."/>
            <person name="Shrestha A."/>
            <person name="Ruttkowski B."/>
            <person name="Beck T."/>
            <person name="Vogl C."/>
            <person name="Tomley F."/>
            <person name="Blake D.P."/>
            <person name="Joachim A."/>
        </authorList>
    </citation>
    <scope>NUCLEOTIDE SEQUENCE [LARGE SCALE GENOMIC DNA]</scope>
    <source>
        <strain evidence="2 3">Wien I</strain>
    </source>
</reference>
<dbReference type="Proteomes" id="UP000221165">
    <property type="component" value="Unassembled WGS sequence"/>
</dbReference>
<dbReference type="VEuPathDB" id="ToxoDB:CSUI_006972"/>
<dbReference type="AlphaFoldDB" id="A0A2C6KS87"/>
<feature type="region of interest" description="Disordered" evidence="1">
    <location>
        <begin position="1"/>
        <end position="45"/>
    </location>
</feature>
<evidence type="ECO:0000256" key="1">
    <source>
        <dbReference type="SAM" id="MobiDB-lite"/>
    </source>
</evidence>